<gene>
    <name evidence="3" type="ORF">HYPBUDRAFT_10561</name>
</gene>
<dbReference type="AlphaFoldDB" id="A0A1E4RPI2"/>
<dbReference type="Proteomes" id="UP000095085">
    <property type="component" value="Unassembled WGS sequence"/>
</dbReference>
<feature type="region of interest" description="Disordered" evidence="1">
    <location>
        <begin position="209"/>
        <end position="233"/>
    </location>
</feature>
<organism evidence="3 4">
    <name type="scientific">Hyphopichia burtonii NRRL Y-1933</name>
    <dbReference type="NCBI Taxonomy" id="984485"/>
    <lineage>
        <taxon>Eukaryota</taxon>
        <taxon>Fungi</taxon>
        <taxon>Dikarya</taxon>
        <taxon>Ascomycota</taxon>
        <taxon>Saccharomycotina</taxon>
        <taxon>Pichiomycetes</taxon>
        <taxon>Debaryomycetaceae</taxon>
        <taxon>Hyphopichia</taxon>
    </lineage>
</organism>
<accession>A0A1E4RPI2</accession>
<sequence length="821" mass="94704">MVGFPRAPQVHGDTDDEASIHLYTQVGRAEPLPSRKQIHTSNLNKQFGKQDTIGEHKRLSPHHERLIQHILVGNDDSIVNGNNSRANLKENNLHRLNDDFNQFANTGTLDVSDEEFDPSDNEPPVREKDIYGSPFYNAPVDNGDESPVEDQEEPDIANQTQYESDEETVHENETDSAMENNGKSVFTQRSSPIQRPKANQSLFQQFERVRQNEEPSGRNKKKLSNSSNEQTSSSLGFLSLGGSNNYVYVRVLVVSFLFSIILLFVTSYPQSPKNILMKPLENYNDITSRFQKVESRMDKLDEVTLGLSNKQDVYESKYDSLTNSLNNRFNFISAKFDEFSQTLSLNNNSKFENLVSDFAELKTKFDNLETISSNPEALEPKLNDISTKLNHLSHINNDIDEIKSDILNKLIESLPSQVPVYIKNNKIHYIPEFHKYLYNFVENYYNQKYDTPANTSTMDWNTFLSSNEIQLKNYINSSLNKNSNYKAINKEVFERLLQRKLNDNNRLMWQKFNNLIDNLNINLNSTNIDISKSSNKILLDNLLEIFAKGSIKINYADYKVGSRILGFLTNTGADVNQNKSIVRKLFLGWYDYLNSNGLKNPKNWKFNANNVLIDGGNYWQCESSYCTFGVRLFNPVILTDLFLNTPLTNLPDDFLPPNRVSVYIKPKNPRQVNSLIEYINKFKINFKNKSNTNKYLTKFVKVKEVAIDSNKAINHIKFPISLINLRIPVRDLYIEISSKDGSKTGLYSFKAYGISEYNSYKYNEEFDLLLNKLYDQEQEEIDRDQEEFLSHFEDNPKVDYSSFEDDFDQGDIVLGDDEIIF</sequence>
<feature type="compositionally biased region" description="Acidic residues" evidence="1">
    <location>
        <begin position="142"/>
        <end position="155"/>
    </location>
</feature>
<evidence type="ECO:0000313" key="3">
    <source>
        <dbReference type="EMBL" id="ODV69167.1"/>
    </source>
</evidence>
<keyword evidence="4" id="KW-1185">Reference proteome</keyword>
<evidence type="ECO:0000256" key="1">
    <source>
        <dbReference type="SAM" id="MobiDB-lite"/>
    </source>
</evidence>
<evidence type="ECO:0008006" key="5">
    <source>
        <dbReference type="Google" id="ProtNLM"/>
    </source>
</evidence>
<keyword evidence="2" id="KW-0472">Membrane</keyword>
<dbReference type="GeneID" id="30992973"/>
<feature type="transmembrane region" description="Helical" evidence="2">
    <location>
        <begin position="247"/>
        <end position="268"/>
    </location>
</feature>
<protein>
    <recommendedName>
        <fullName evidence="5">SUN domain-containing protein</fullName>
    </recommendedName>
</protein>
<proteinExistence type="predicted"/>
<feature type="compositionally biased region" description="Acidic residues" evidence="1">
    <location>
        <begin position="111"/>
        <end position="120"/>
    </location>
</feature>
<dbReference type="EMBL" id="KV454539">
    <property type="protein sequence ID" value="ODV69167.1"/>
    <property type="molecule type" value="Genomic_DNA"/>
</dbReference>
<dbReference type="OrthoDB" id="4093311at2759"/>
<evidence type="ECO:0000313" key="4">
    <source>
        <dbReference type="Proteomes" id="UP000095085"/>
    </source>
</evidence>
<dbReference type="RefSeq" id="XP_020078234.1">
    <property type="nucleotide sequence ID" value="XM_020218423.1"/>
</dbReference>
<name>A0A1E4RPI2_9ASCO</name>
<dbReference type="STRING" id="984485.A0A1E4RPI2"/>
<evidence type="ECO:0000256" key="2">
    <source>
        <dbReference type="SAM" id="Phobius"/>
    </source>
</evidence>
<reference evidence="4" key="1">
    <citation type="submission" date="2016-05" db="EMBL/GenBank/DDBJ databases">
        <title>Comparative genomics of biotechnologically important yeasts.</title>
        <authorList>
            <consortium name="DOE Joint Genome Institute"/>
            <person name="Riley R."/>
            <person name="Haridas S."/>
            <person name="Wolfe K.H."/>
            <person name="Lopes M.R."/>
            <person name="Hittinger C.T."/>
            <person name="Goker M."/>
            <person name="Salamov A."/>
            <person name="Wisecaver J."/>
            <person name="Long T.M."/>
            <person name="Aerts A.L."/>
            <person name="Barry K."/>
            <person name="Choi C."/>
            <person name="Clum A."/>
            <person name="Coughlan A.Y."/>
            <person name="Deshpande S."/>
            <person name="Douglass A.P."/>
            <person name="Hanson S.J."/>
            <person name="Klenk H.-P."/>
            <person name="Labutti K."/>
            <person name="Lapidus A."/>
            <person name="Lindquist E."/>
            <person name="Lipzen A."/>
            <person name="Meier-Kolthoff J.P."/>
            <person name="Ohm R.A."/>
            <person name="Otillar R.P."/>
            <person name="Pangilinan J."/>
            <person name="Peng Y."/>
            <person name="Rokas A."/>
            <person name="Rosa C.A."/>
            <person name="Scheuner C."/>
            <person name="Sibirny A.A."/>
            <person name="Slot J.C."/>
            <person name="Stielow J.B."/>
            <person name="Sun H."/>
            <person name="Kurtzman C.P."/>
            <person name="Blackwell M."/>
            <person name="Grigoriev I.V."/>
            <person name="Jeffries T.W."/>
        </authorList>
    </citation>
    <scope>NUCLEOTIDE SEQUENCE [LARGE SCALE GENOMIC DNA]</scope>
    <source>
        <strain evidence="4">NRRL Y-1933</strain>
    </source>
</reference>
<keyword evidence="2" id="KW-1133">Transmembrane helix</keyword>
<keyword evidence="2" id="KW-0812">Transmembrane</keyword>
<feature type="compositionally biased region" description="Low complexity" evidence="1">
    <location>
        <begin position="224"/>
        <end position="233"/>
    </location>
</feature>
<feature type="region of interest" description="Disordered" evidence="1">
    <location>
        <begin position="109"/>
        <end position="180"/>
    </location>
</feature>